<feature type="domain" description="Glucose-methanol-choline oxidoreductase N-terminal" evidence="3">
    <location>
        <begin position="295"/>
        <end position="309"/>
    </location>
</feature>
<dbReference type="Gene3D" id="3.50.50.60">
    <property type="entry name" value="FAD/NAD(P)-binding domain"/>
    <property type="match status" value="1"/>
</dbReference>
<dbReference type="InterPro" id="IPR036188">
    <property type="entry name" value="FAD/NAD-bd_sf"/>
</dbReference>
<reference evidence="4 5" key="1">
    <citation type="journal article" date="2024" name="Commun. Biol.">
        <title>Comparative genomic analysis of thermophilic fungi reveals convergent evolutionary adaptations and gene losses.</title>
        <authorList>
            <person name="Steindorff A.S."/>
            <person name="Aguilar-Pontes M.V."/>
            <person name="Robinson A.J."/>
            <person name="Andreopoulos B."/>
            <person name="LaButti K."/>
            <person name="Kuo A."/>
            <person name="Mondo S."/>
            <person name="Riley R."/>
            <person name="Otillar R."/>
            <person name="Haridas S."/>
            <person name="Lipzen A."/>
            <person name="Grimwood J."/>
            <person name="Schmutz J."/>
            <person name="Clum A."/>
            <person name="Reid I.D."/>
            <person name="Moisan M.C."/>
            <person name="Butler G."/>
            <person name="Nguyen T.T.M."/>
            <person name="Dewar K."/>
            <person name="Conant G."/>
            <person name="Drula E."/>
            <person name="Henrissat B."/>
            <person name="Hansel C."/>
            <person name="Singer S."/>
            <person name="Hutchinson M.I."/>
            <person name="de Vries R.P."/>
            <person name="Natvig D.O."/>
            <person name="Powell A.J."/>
            <person name="Tsang A."/>
            <person name="Grigoriev I.V."/>
        </authorList>
    </citation>
    <scope>NUCLEOTIDE SEQUENCE [LARGE SCALE GENOMIC DNA]</scope>
    <source>
        <strain evidence="4 5">CBS 494.80</strain>
    </source>
</reference>
<feature type="chain" id="PRO_5045325715" description="Glucose-methanol-choline oxidoreductase N-terminal domain-containing protein" evidence="2">
    <location>
        <begin position="21"/>
        <end position="615"/>
    </location>
</feature>
<gene>
    <name evidence="4" type="ORF">VTL71DRAFT_5313</name>
</gene>
<dbReference type="SUPFAM" id="SSF54373">
    <property type="entry name" value="FAD-linked reductases, C-terminal domain"/>
    <property type="match status" value="1"/>
</dbReference>
<dbReference type="PROSITE" id="PS00624">
    <property type="entry name" value="GMC_OXRED_2"/>
    <property type="match status" value="1"/>
</dbReference>
<dbReference type="SUPFAM" id="SSF51905">
    <property type="entry name" value="FAD/NAD(P)-binding domain"/>
    <property type="match status" value="1"/>
</dbReference>
<dbReference type="Pfam" id="PF05199">
    <property type="entry name" value="GMC_oxred_C"/>
    <property type="match status" value="1"/>
</dbReference>
<dbReference type="InterPro" id="IPR012132">
    <property type="entry name" value="GMC_OxRdtase"/>
</dbReference>
<keyword evidence="5" id="KW-1185">Reference proteome</keyword>
<dbReference type="Gene3D" id="3.30.560.10">
    <property type="entry name" value="Glucose Oxidase, domain 3"/>
    <property type="match status" value="1"/>
</dbReference>
<comment type="similarity">
    <text evidence="1">Belongs to the GMC oxidoreductase family.</text>
</comment>
<proteinExistence type="inferred from homology"/>
<keyword evidence="2" id="KW-0732">Signal</keyword>
<dbReference type="PANTHER" id="PTHR11552">
    <property type="entry name" value="GLUCOSE-METHANOL-CHOLINE GMC OXIDOREDUCTASE"/>
    <property type="match status" value="1"/>
</dbReference>
<dbReference type="PANTHER" id="PTHR11552:SF115">
    <property type="entry name" value="DEHYDROGENASE XPTC-RELATED"/>
    <property type="match status" value="1"/>
</dbReference>
<evidence type="ECO:0000256" key="2">
    <source>
        <dbReference type="SAM" id="SignalP"/>
    </source>
</evidence>
<organism evidence="4 5">
    <name type="scientific">Oculimacula yallundae</name>
    <dbReference type="NCBI Taxonomy" id="86028"/>
    <lineage>
        <taxon>Eukaryota</taxon>
        <taxon>Fungi</taxon>
        <taxon>Dikarya</taxon>
        <taxon>Ascomycota</taxon>
        <taxon>Pezizomycotina</taxon>
        <taxon>Leotiomycetes</taxon>
        <taxon>Helotiales</taxon>
        <taxon>Ploettnerulaceae</taxon>
        <taxon>Oculimacula</taxon>
    </lineage>
</organism>
<dbReference type="Pfam" id="PF00732">
    <property type="entry name" value="GMC_oxred_N"/>
    <property type="match status" value="1"/>
</dbReference>
<name>A0ABR4C0Q3_9HELO</name>
<dbReference type="PIRSF" id="PIRSF000137">
    <property type="entry name" value="Alcohol_oxidase"/>
    <property type="match status" value="1"/>
</dbReference>
<evidence type="ECO:0000313" key="5">
    <source>
        <dbReference type="Proteomes" id="UP001595075"/>
    </source>
</evidence>
<protein>
    <recommendedName>
        <fullName evidence="3">Glucose-methanol-choline oxidoreductase N-terminal domain-containing protein</fullName>
    </recommendedName>
</protein>
<dbReference type="InterPro" id="IPR007867">
    <property type="entry name" value="GMC_OxRtase_C"/>
</dbReference>
<evidence type="ECO:0000256" key="1">
    <source>
        <dbReference type="ARBA" id="ARBA00010790"/>
    </source>
</evidence>
<feature type="signal peptide" evidence="2">
    <location>
        <begin position="1"/>
        <end position="20"/>
    </location>
</feature>
<accession>A0ABR4C0Q3</accession>
<evidence type="ECO:0000313" key="4">
    <source>
        <dbReference type="EMBL" id="KAL2063508.1"/>
    </source>
</evidence>
<dbReference type="Proteomes" id="UP001595075">
    <property type="component" value="Unassembled WGS sequence"/>
</dbReference>
<comment type="caution">
    <text evidence="4">The sequence shown here is derived from an EMBL/GenBank/DDBJ whole genome shotgun (WGS) entry which is preliminary data.</text>
</comment>
<dbReference type="EMBL" id="JAZHXI010000015">
    <property type="protein sequence ID" value="KAL2063508.1"/>
    <property type="molecule type" value="Genomic_DNA"/>
</dbReference>
<evidence type="ECO:0000259" key="3">
    <source>
        <dbReference type="PROSITE" id="PS00624"/>
    </source>
</evidence>
<sequence length="615" mass="65743">MKSQCYLPIVLAALISKTSAFPSSLHQAEHIAHSRNLKDSYDYIVAGGGTSGLTVANRLTESGKYTILVIENGDFSTYPETVLDPKHPTDTSPDFLMYNITSVGTVKQPVGVAFVVGGGSAINAQVWMRGTSEDYDRWDALGNNDSTWGWKALLPYFKKPILRSLMMSTHPMEGMAQFRPALLIINTPPPVYYDGWKQTPGIDYPRDGLEGKAGVFWVPSSVDPKTETRSFAKTGYYSPIQNRTNYAIITANKVVKINFVQKQGSIIATSVNIVSRLDNSTATIKAKKEIILAAGAIHSPQILQLSGIGSRPVLEAANIPVLVELPGVGANFHDHAWFSLGYNFTTPVNPTRQSLTNNVTFAAYALDLWNTNRTGPHSTFGGGGAVANLPLSVIAPSTFSTLSTQMSTHNASSSLPAGIDPTIVAGNTAQLHLLSQAANSPQTAWMQMGLGGNPFGSPDQWGFNMHPLSRGTVYLNASDPNAEPLVDYRMLSNPIDLGIAISLLNGLRTYFTATNSSMAGLGPVETKPGASVTSDEALGAYLTANLNPSGYHPVGTCAKMLRSHGGVVDDELRVYGVGRLSVVDASVFPLVPAATLQHTVYAVAEKAADLIKARA</sequence>
<dbReference type="InterPro" id="IPR000172">
    <property type="entry name" value="GMC_OxRdtase_N"/>
</dbReference>